<evidence type="ECO:0000313" key="2">
    <source>
        <dbReference type="Proteomes" id="UP000039324"/>
    </source>
</evidence>
<gene>
    <name evidence="1" type="ORF">PBRA_004556</name>
</gene>
<organism evidence="1 2">
    <name type="scientific">Plasmodiophora brassicae</name>
    <name type="common">Clubroot disease agent</name>
    <dbReference type="NCBI Taxonomy" id="37360"/>
    <lineage>
        <taxon>Eukaryota</taxon>
        <taxon>Sar</taxon>
        <taxon>Rhizaria</taxon>
        <taxon>Endomyxa</taxon>
        <taxon>Phytomyxea</taxon>
        <taxon>Plasmodiophorida</taxon>
        <taxon>Plasmodiophoridae</taxon>
        <taxon>Plasmodiophora</taxon>
    </lineage>
</organism>
<dbReference type="AlphaFoldDB" id="A0A0G4IKZ2"/>
<proteinExistence type="predicted"/>
<dbReference type="OrthoDB" id="2129491at2759"/>
<accession>A0A0G4IKZ2</accession>
<evidence type="ECO:0000313" key="1">
    <source>
        <dbReference type="EMBL" id="CEO95843.1"/>
    </source>
</evidence>
<dbReference type="Proteomes" id="UP000039324">
    <property type="component" value="Unassembled WGS sequence"/>
</dbReference>
<protein>
    <submittedName>
        <fullName evidence="1">Uncharacterized protein</fullName>
    </submittedName>
</protein>
<keyword evidence="2" id="KW-1185">Reference proteome</keyword>
<sequence length="296" mass="33033">MLLRRALGGWFGSANHHAAVCVARGGTLHSTTMGGARMLQVICDSGRSVKVHYFLAYRDRSLVDQRPSQIVMDGKDTAQMFLQAVYDRTPWLRAYDISKFRLESSNQKRFRNVKMTNNVTGLGSERLPIIVFDATLDTTPVLVHRAESTRRRSPRASLQGGMALVRRRPWAGVPLLLSDTCGLGRVGSRRAIQVSSTTVGQAFKVHYVLAYRDGSLADKVPGQLVMKSRETAGTFLQKLYHRTSWLQVYDLSKFSMKTSTGGKFKPVQLSTTVFEQLGTRLRPLFVVIPAYPPKAL</sequence>
<dbReference type="EMBL" id="CDSF01000035">
    <property type="protein sequence ID" value="CEO95843.1"/>
    <property type="molecule type" value="Genomic_DNA"/>
</dbReference>
<name>A0A0G4IKZ2_PLABS</name>
<reference evidence="1 2" key="1">
    <citation type="submission" date="2015-02" db="EMBL/GenBank/DDBJ databases">
        <authorList>
            <person name="Chooi Y.-H."/>
        </authorList>
    </citation>
    <scope>NUCLEOTIDE SEQUENCE [LARGE SCALE GENOMIC DNA]</scope>
    <source>
        <strain evidence="1">E3</strain>
    </source>
</reference>